<organism evidence="1 2">
    <name type="scientific">Kitasatospora purpeofusca</name>
    <dbReference type="NCBI Taxonomy" id="67352"/>
    <lineage>
        <taxon>Bacteria</taxon>
        <taxon>Bacillati</taxon>
        <taxon>Actinomycetota</taxon>
        <taxon>Actinomycetes</taxon>
        <taxon>Kitasatosporales</taxon>
        <taxon>Streptomycetaceae</taxon>
        <taxon>Kitasatospora</taxon>
    </lineage>
</organism>
<gene>
    <name evidence="1" type="ORF">OHA16_34775</name>
</gene>
<dbReference type="EMBL" id="CP108110">
    <property type="protein sequence ID" value="WUQ87694.1"/>
    <property type="molecule type" value="Genomic_DNA"/>
</dbReference>
<evidence type="ECO:0000313" key="1">
    <source>
        <dbReference type="EMBL" id="WUQ87694.1"/>
    </source>
</evidence>
<dbReference type="Proteomes" id="UP001432222">
    <property type="component" value="Chromosome"/>
</dbReference>
<dbReference type="RefSeq" id="WP_328958249.1">
    <property type="nucleotide sequence ID" value="NZ_CP108110.1"/>
</dbReference>
<keyword evidence="2" id="KW-1185">Reference proteome</keyword>
<name>A0ABZ1UBW0_9ACTN</name>
<protein>
    <submittedName>
        <fullName evidence="1">Uncharacterized protein</fullName>
    </submittedName>
</protein>
<reference evidence="1" key="1">
    <citation type="submission" date="2022-10" db="EMBL/GenBank/DDBJ databases">
        <title>The complete genomes of actinobacterial strains from the NBC collection.</title>
        <authorList>
            <person name="Joergensen T.S."/>
            <person name="Alvarez Arevalo M."/>
            <person name="Sterndorff E.B."/>
            <person name="Faurdal D."/>
            <person name="Vuksanovic O."/>
            <person name="Mourched A.-S."/>
            <person name="Charusanti P."/>
            <person name="Shaw S."/>
            <person name="Blin K."/>
            <person name="Weber T."/>
        </authorList>
    </citation>
    <scope>NUCLEOTIDE SEQUENCE</scope>
    <source>
        <strain evidence="1">NBC_00222</strain>
    </source>
</reference>
<evidence type="ECO:0000313" key="2">
    <source>
        <dbReference type="Proteomes" id="UP001432222"/>
    </source>
</evidence>
<proteinExistence type="predicted"/>
<sequence length="68" mass="7940">MREWNEAALREFVTNEDLDVRRCTLPGLPLRTSDYPPELHHLVESATAVARAHPDDCTRHWVEMQVRT</sequence>
<accession>A0ABZ1UBW0</accession>